<organism evidence="1 2">
    <name type="scientific">Botryotinia fuckeliana (strain T4)</name>
    <name type="common">Noble rot fungus</name>
    <name type="synonym">Botrytis cinerea</name>
    <dbReference type="NCBI Taxonomy" id="999810"/>
    <lineage>
        <taxon>Eukaryota</taxon>
        <taxon>Fungi</taxon>
        <taxon>Dikarya</taxon>
        <taxon>Ascomycota</taxon>
        <taxon>Pezizomycotina</taxon>
        <taxon>Leotiomycetes</taxon>
        <taxon>Helotiales</taxon>
        <taxon>Sclerotiniaceae</taxon>
        <taxon>Botrytis</taxon>
    </lineage>
</organism>
<evidence type="ECO:0000313" key="1">
    <source>
        <dbReference type="EMBL" id="CCD47352.1"/>
    </source>
</evidence>
<dbReference type="Proteomes" id="UP000008177">
    <property type="component" value="Unplaced contigs"/>
</dbReference>
<dbReference type="AlphaFoldDB" id="G2Y3W2"/>
<proteinExistence type="predicted"/>
<accession>G2Y3W2</accession>
<evidence type="ECO:0000313" key="2">
    <source>
        <dbReference type="Proteomes" id="UP000008177"/>
    </source>
</evidence>
<gene>
    <name evidence="1" type="ORF">BofuT4_uP005110.1</name>
</gene>
<dbReference type="EMBL" id="FQ790286">
    <property type="protein sequence ID" value="CCD47352.1"/>
    <property type="molecule type" value="Genomic_DNA"/>
</dbReference>
<reference evidence="2" key="1">
    <citation type="journal article" date="2011" name="PLoS Genet.">
        <title>Genomic analysis of the necrotrophic fungal pathogens Sclerotinia sclerotiorum and Botrytis cinerea.</title>
        <authorList>
            <person name="Amselem J."/>
            <person name="Cuomo C.A."/>
            <person name="van Kan J.A."/>
            <person name="Viaud M."/>
            <person name="Benito E.P."/>
            <person name="Couloux A."/>
            <person name="Coutinho P.M."/>
            <person name="de Vries R.P."/>
            <person name="Dyer P.S."/>
            <person name="Fillinger S."/>
            <person name="Fournier E."/>
            <person name="Gout L."/>
            <person name="Hahn M."/>
            <person name="Kohn L."/>
            <person name="Lapalu N."/>
            <person name="Plummer K.M."/>
            <person name="Pradier J.M."/>
            <person name="Quevillon E."/>
            <person name="Sharon A."/>
            <person name="Simon A."/>
            <person name="ten Have A."/>
            <person name="Tudzynski B."/>
            <person name="Tudzynski P."/>
            <person name="Wincker P."/>
            <person name="Andrew M."/>
            <person name="Anthouard V."/>
            <person name="Beever R.E."/>
            <person name="Beffa R."/>
            <person name="Benoit I."/>
            <person name="Bouzid O."/>
            <person name="Brault B."/>
            <person name="Chen Z."/>
            <person name="Choquer M."/>
            <person name="Collemare J."/>
            <person name="Cotton P."/>
            <person name="Danchin E.G."/>
            <person name="Da Silva C."/>
            <person name="Gautier A."/>
            <person name="Giraud C."/>
            <person name="Giraud T."/>
            <person name="Gonzalez C."/>
            <person name="Grossetete S."/>
            <person name="Guldener U."/>
            <person name="Henrissat B."/>
            <person name="Howlett B.J."/>
            <person name="Kodira C."/>
            <person name="Kretschmer M."/>
            <person name="Lappartient A."/>
            <person name="Leroch M."/>
            <person name="Levis C."/>
            <person name="Mauceli E."/>
            <person name="Neuveglise C."/>
            <person name="Oeser B."/>
            <person name="Pearson M."/>
            <person name="Poulain J."/>
            <person name="Poussereau N."/>
            <person name="Quesneville H."/>
            <person name="Rascle C."/>
            <person name="Schumacher J."/>
            <person name="Segurens B."/>
            <person name="Sexton A."/>
            <person name="Silva E."/>
            <person name="Sirven C."/>
            <person name="Soanes D.M."/>
            <person name="Talbot N.J."/>
            <person name="Templeton M."/>
            <person name="Yandava C."/>
            <person name="Yarden O."/>
            <person name="Zeng Q."/>
            <person name="Rollins J.A."/>
            <person name="Lebrun M.H."/>
            <person name="Dickman M."/>
        </authorList>
    </citation>
    <scope>NUCLEOTIDE SEQUENCE [LARGE SCALE GENOMIC DNA]</scope>
    <source>
        <strain evidence="2">T4</strain>
    </source>
</reference>
<dbReference type="InParanoid" id="G2Y3W2"/>
<name>G2Y3W2_BOTF4</name>
<dbReference type="HOGENOM" id="CLU_3124801_0_0_1"/>
<protein>
    <submittedName>
        <fullName evidence="1">Uncharacterized protein</fullName>
    </submittedName>
</protein>
<sequence length="50" mass="5862">MNIKKKKDNKYHAFPSPSHHTFPHLSLSITYCPVSFIHHLHPFLLVQKVP</sequence>